<feature type="signal peptide" evidence="1">
    <location>
        <begin position="1"/>
        <end position="27"/>
    </location>
</feature>
<reference evidence="3" key="1">
    <citation type="journal article" date="2019" name="Int. J. Syst. Evol. Microbiol.">
        <title>The Global Catalogue of Microorganisms (GCM) 10K type strain sequencing project: providing services to taxonomists for standard genome sequencing and annotation.</title>
        <authorList>
            <consortium name="The Broad Institute Genomics Platform"/>
            <consortium name="The Broad Institute Genome Sequencing Center for Infectious Disease"/>
            <person name="Wu L."/>
            <person name="Ma J."/>
        </authorList>
    </citation>
    <scope>NUCLEOTIDE SEQUENCE [LARGE SCALE GENOMIC DNA]</scope>
    <source>
        <strain evidence="3">JCM 18720</strain>
    </source>
</reference>
<evidence type="ECO:0000313" key="2">
    <source>
        <dbReference type="EMBL" id="GAA5193368.1"/>
    </source>
</evidence>
<name>A0ABP9SCH2_9GAMM</name>
<dbReference type="Proteomes" id="UP001501600">
    <property type="component" value="Unassembled WGS sequence"/>
</dbReference>
<gene>
    <name evidence="2" type="ORF">GCM10025772_24130</name>
</gene>
<keyword evidence="3" id="KW-1185">Reference proteome</keyword>
<evidence type="ECO:0000256" key="1">
    <source>
        <dbReference type="SAM" id="SignalP"/>
    </source>
</evidence>
<organism evidence="2 3">
    <name type="scientific">Ferrimonas gelatinilytica</name>
    <dbReference type="NCBI Taxonomy" id="1255257"/>
    <lineage>
        <taxon>Bacteria</taxon>
        <taxon>Pseudomonadati</taxon>
        <taxon>Pseudomonadota</taxon>
        <taxon>Gammaproteobacteria</taxon>
        <taxon>Alteromonadales</taxon>
        <taxon>Ferrimonadaceae</taxon>
        <taxon>Ferrimonas</taxon>
    </lineage>
</organism>
<protein>
    <submittedName>
        <fullName evidence="2">Uncharacterized protein</fullName>
    </submittedName>
</protein>
<comment type="caution">
    <text evidence="2">The sequence shown here is derived from an EMBL/GenBank/DDBJ whole genome shotgun (WGS) entry which is preliminary data.</text>
</comment>
<proteinExistence type="predicted"/>
<feature type="chain" id="PRO_5047084730" evidence="1">
    <location>
        <begin position="28"/>
        <end position="75"/>
    </location>
</feature>
<evidence type="ECO:0000313" key="3">
    <source>
        <dbReference type="Proteomes" id="UP001501600"/>
    </source>
</evidence>
<accession>A0ABP9SCH2</accession>
<sequence>MFRLSKKCGLAAFIVVLGLSSMSWHQAQCDAKEVCLADDINVNWRHWILGSDNSQFHFVDLLELLYRPSRDSWSE</sequence>
<dbReference type="EMBL" id="BAABLF010000024">
    <property type="protein sequence ID" value="GAA5193368.1"/>
    <property type="molecule type" value="Genomic_DNA"/>
</dbReference>
<keyword evidence="1" id="KW-0732">Signal</keyword>